<organism evidence="2 3">
    <name type="scientific">Corynebacterium suicordis DSM 45110</name>
    <dbReference type="NCBI Taxonomy" id="1121369"/>
    <lineage>
        <taxon>Bacteria</taxon>
        <taxon>Bacillati</taxon>
        <taxon>Actinomycetota</taxon>
        <taxon>Actinomycetes</taxon>
        <taxon>Mycobacteriales</taxon>
        <taxon>Corynebacteriaceae</taxon>
        <taxon>Corynebacterium</taxon>
    </lineage>
</organism>
<keyword evidence="1" id="KW-0472">Membrane</keyword>
<keyword evidence="1" id="KW-1133">Transmembrane helix</keyword>
<dbReference type="InterPro" id="IPR025323">
    <property type="entry name" value="DUF4229"/>
</dbReference>
<feature type="transmembrane region" description="Helical" evidence="1">
    <location>
        <begin position="26"/>
        <end position="50"/>
    </location>
</feature>
<evidence type="ECO:0000256" key="1">
    <source>
        <dbReference type="SAM" id="Phobius"/>
    </source>
</evidence>
<evidence type="ECO:0000313" key="2">
    <source>
        <dbReference type="EMBL" id="MBF4552814.1"/>
    </source>
</evidence>
<keyword evidence="3" id="KW-1185">Reference proteome</keyword>
<gene>
    <name evidence="2" type="ORF">IRY30_01785</name>
</gene>
<name>A0ABR9ZHE4_9CORY</name>
<dbReference type="Proteomes" id="UP000635902">
    <property type="component" value="Unassembled WGS sequence"/>
</dbReference>
<accession>A0ABR9ZHE4</accession>
<sequence>MQESAAASTAEPIPKPKLGAKAIKDIALYGFLRVLLFLVLTFVIHSIVILLGMGSFFPLLISAMLALIIAFPLSMFLFKKLRIRTTEQLAEWDAGRRAHKMQMRRQLEDRLG</sequence>
<dbReference type="EMBL" id="JADKMY010000001">
    <property type="protein sequence ID" value="MBF4552814.1"/>
    <property type="molecule type" value="Genomic_DNA"/>
</dbReference>
<keyword evidence="1" id="KW-0812">Transmembrane</keyword>
<evidence type="ECO:0000313" key="3">
    <source>
        <dbReference type="Proteomes" id="UP000635902"/>
    </source>
</evidence>
<comment type="caution">
    <text evidence="2">The sequence shown here is derived from an EMBL/GenBank/DDBJ whole genome shotgun (WGS) entry which is preliminary data.</text>
</comment>
<reference evidence="2 3" key="1">
    <citation type="submission" date="2020-10" db="EMBL/GenBank/DDBJ databases">
        <title>Novel species in genus Corynebacterium.</title>
        <authorList>
            <person name="Zhang G."/>
        </authorList>
    </citation>
    <scope>NUCLEOTIDE SEQUENCE [LARGE SCALE GENOMIC DNA]</scope>
    <source>
        <strain evidence="2 3">DSM 45110</strain>
    </source>
</reference>
<proteinExistence type="predicted"/>
<protein>
    <submittedName>
        <fullName evidence="2">DUF4229 domain-containing protein</fullName>
    </submittedName>
</protein>
<feature type="transmembrane region" description="Helical" evidence="1">
    <location>
        <begin position="56"/>
        <end position="78"/>
    </location>
</feature>
<dbReference type="Pfam" id="PF14012">
    <property type="entry name" value="DUF4229"/>
    <property type="match status" value="1"/>
</dbReference>